<evidence type="ECO:0000313" key="1">
    <source>
        <dbReference type="EMBL" id="MPY33301.1"/>
    </source>
</evidence>
<comment type="caution">
    <text evidence="1">The sequence shown here is derived from an EMBL/GenBank/DDBJ whole genome shotgun (WGS) entry which is preliminary data.</text>
</comment>
<dbReference type="RefSeq" id="WP_152889521.1">
    <property type="nucleotide sequence ID" value="NZ_JBHJTU010000037.1"/>
</dbReference>
<sequence length="162" mass="17071">MKTVLQNDPPTRSDHVACLDTLNALESYRTTRAGAVEARVTFAQSQSGPFLQEVLRRSPGSGAREELAHAANVLSGCDTFSIGWSDGMKGTEHVSALGSAGIGDVSWHATVTVTSETLTVQENLVLVVVDRTLVILSEAGSPAAPARSRTLSLARTAAARLR</sequence>
<evidence type="ECO:0000313" key="2">
    <source>
        <dbReference type="Proteomes" id="UP000325849"/>
    </source>
</evidence>
<gene>
    <name evidence="1" type="ORF">FNH09_19125</name>
</gene>
<dbReference type="OrthoDB" id="4222607at2"/>
<keyword evidence="2" id="KW-1185">Reference proteome</keyword>
<accession>A0A5N8VDI9</accession>
<proteinExistence type="predicted"/>
<protein>
    <recommendedName>
        <fullName evidence="3">Sensor domain-containing protein</fullName>
    </recommendedName>
</protein>
<evidence type="ECO:0008006" key="3">
    <source>
        <dbReference type="Google" id="ProtNLM"/>
    </source>
</evidence>
<dbReference type="AlphaFoldDB" id="A0A5N8VDI9"/>
<organism evidence="1 2">
    <name type="scientific">Streptomyces adustus</name>
    <dbReference type="NCBI Taxonomy" id="1609272"/>
    <lineage>
        <taxon>Bacteria</taxon>
        <taxon>Bacillati</taxon>
        <taxon>Actinomycetota</taxon>
        <taxon>Actinomycetes</taxon>
        <taxon>Kitasatosporales</taxon>
        <taxon>Streptomycetaceae</taxon>
        <taxon>Streptomyces</taxon>
    </lineage>
</organism>
<dbReference type="EMBL" id="VJZD01000070">
    <property type="protein sequence ID" value="MPY33301.1"/>
    <property type="molecule type" value="Genomic_DNA"/>
</dbReference>
<reference evidence="1 2" key="1">
    <citation type="submission" date="2019-07" db="EMBL/GenBank/DDBJ databases">
        <title>New species of Amycolatopsis and Streptomyces.</title>
        <authorList>
            <person name="Duangmal K."/>
            <person name="Teo W.F.A."/>
            <person name="Lipun K."/>
        </authorList>
    </citation>
    <scope>NUCLEOTIDE SEQUENCE [LARGE SCALE GENOMIC DNA]</scope>
    <source>
        <strain evidence="1 2">NBRC 109810</strain>
    </source>
</reference>
<dbReference type="Proteomes" id="UP000325849">
    <property type="component" value="Unassembled WGS sequence"/>
</dbReference>
<name>A0A5N8VDI9_9ACTN</name>